<evidence type="ECO:0000313" key="1">
    <source>
        <dbReference type="EMBL" id="ONH96754.1"/>
    </source>
</evidence>
<dbReference type="AlphaFoldDB" id="M5VRU8"/>
<dbReference type="Proteomes" id="UP000006882">
    <property type="component" value="Chromosome G7"/>
</dbReference>
<reference evidence="1 2" key="1">
    <citation type="journal article" date="2013" name="Nat. Genet.">
        <title>The high-quality draft genome of peach (Prunus persica) identifies unique patterns of genetic diversity, domestication and genome evolution.</title>
        <authorList>
            <consortium name="International Peach Genome Initiative"/>
            <person name="Verde I."/>
            <person name="Abbott A.G."/>
            <person name="Scalabrin S."/>
            <person name="Jung S."/>
            <person name="Shu S."/>
            <person name="Marroni F."/>
            <person name="Zhebentyayeva T."/>
            <person name="Dettori M.T."/>
            <person name="Grimwood J."/>
            <person name="Cattonaro F."/>
            <person name="Zuccolo A."/>
            <person name="Rossini L."/>
            <person name="Jenkins J."/>
            <person name="Vendramin E."/>
            <person name="Meisel L.A."/>
            <person name="Decroocq V."/>
            <person name="Sosinski B."/>
            <person name="Prochnik S."/>
            <person name="Mitros T."/>
            <person name="Policriti A."/>
            <person name="Cipriani G."/>
            <person name="Dondini L."/>
            <person name="Ficklin S."/>
            <person name="Goodstein D.M."/>
            <person name="Xuan P."/>
            <person name="Del Fabbro C."/>
            <person name="Aramini V."/>
            <person name="Copetti D."/>
            <person name="Gonzalez S."/>
            <person name="Horner D.S."/>
            <person name="Falchi R."/>
            <person name="Lucas S."/>
            <person name="Mica E."/>
            <person name="Maldonado J."/>
            <person name="Lazzari B."/>
            <person name="Bielenberg D."/>
            <person name="Pirona R."/>
            <person name="Miculan M."/>
            <person name="Barakat A."/>
            <person name="Testolin R."/>
            <person name="Stella A."/>
            <person name="Tartarini S."/>
            <person name="Tonutti P."/>
            <person name="Arus P."/>
            <person name="Orellana A."/>
            <person name="Wells C."/>
            <person name="Main D."/>
            <person name="Vizzotto G."/>
            <person name="Silva H."/>
            <person name="Salamini F."/>
            <person name="Schmutz J."/>
            <person name="Morgante M."/>
            <person name="Rokhsar D.S."/>
        </authorList>
    </citation>
    <scope>NUCLEOTIDE SEQUENCE [LARGE SCALE GENOMIC DNA]</scope>
    <source>
        <strain evidence="2">cv. Nemared</strain>
    </source>
</reference>
<gene>
    <name evidence="1" type="ORF">PRUPE_7G149900</name>
</gene>
<proteinExistence type="predicted"/>
<dbReference type="EMBL" id="CM007657">
    <property type="protein sequence ID" value="ONH96754.1"/>
    <property type="molecule type" value="Genomic_DNA"/>
</dbReference>
<keyword evidence="2" id="KW-1185">Reference proteome</keyword>
<sequence>MKYYILNTLHNILLGTEFKSFKRLCKSPEPEILLSLIDKFLNYIITASSNFTNKYLNEVSWITGTSCFEPNN</sequence>
<name>M5VRU8_PRUPE</name>
<dbReference type="Gramene" id="ONH96754">
    <property type="protein sequence ID" value="ONH96754"/>
    <property type="gene ID" value="PRUPE_7G149900"/>
</dbReference>
<dbReference type="HOGENOM" id="CLU_2726992_0_0_1"/>
<protein>
    <submittedName>
        <fullName evidence="1">Uncharacterized protein</fullName>
    </submittedName>
</protein>
<accession>M5VRU8</accession>
<evidence type="ECO:0000313" key="2">
    <source>
        <dbReference type="Proteomes" id="UP000006882"/>
    </source>
</evidence>
<organism evidence="1 2">
    <name type="scientific">Prunus persica</name>
    <name type="common">Peach</name>
    <name type="synonym">Amygdalus persica</name>
    <dbReference type="NCBI Taxonomy" id="3760"/>
    <lineage>
        <taxon>Eukaryota</taxon>
        <taxon>Viridiplantae</taxon>
        <taxon>Streptophyta</taxon>
        <taxon>Embryophyta</taxon>
        <taxon>Tracheophyta</taxon>
        <taxon>Spermatophyta</taxon>
        <taxon>Magnoliopsida</taxon>
        <taxon>eudicotyledons</taxon>
        <taxon>Gunneridae</taxon>
        <taxon>Pentapetalae</taxon>
        <taxon>rosids</taxon>
        <taxon>fabids</taxon>
        <taxon>Rosales</taxon>
        <taxon>Rosaceae</taxon>
        <taxon>Amygdaloideae</taxon>
        <taxon>Amygdaleae</taxon>
        <taxon>Prunus</taxon>
    </lineage>
</organism>